<name>A0ACC1SQL4_9HYPO</name>
<keyword evidence="2" id="KW-1185">Reference proteome</keyword>
<protein>
    <submittedName>
        <fullName evidence="1">Uncharacterized protein</fullName>
    </submittedName>
</protein>
<dbReference type="Proteomes" id="UP001148629">
    <property type="component" value="Unassembled WGS sequence"/>
</dbReference>
<evidence type="ECO:0000313" key="2">
    <source>
        <dbReference type="Proteomes" id="UP001148629"/>
    </source>
</evidence>
<evidence type="ECO:0000313" key="1">
    <source>
        <dbReference type="EMBL" id="KAJ3544501.1"/>
    </source>
</evidence>
<proteinExistence type="predicted"/>
<gene>
    <name evidence="1" type="ORF">NM208_g3018</name>
</gene>
<organism evidence="1 2">
    <name type="scientific">Fusarium decemcellulare</name>
    <dbReference type="NCBI Taxonomy" id="57161"/>
    <lineage>
        <taxon>Eukaryota</taxon>
        <taxon>Fungi</taxon>
        <taxon>Dikarya</taxon>
        <taxon>Ascomycota</taxon>
        <taxon>Pezizomycotina</taxon>
        <taxon>Sordariomycetes</taxon>
        <taxon>Hypocreomycetidae</taxon>
        <taxon>Hypocreales</taxon>
        <taxon>Nectriaceae</taxon>
        <taxon>Fusarium</taxon>
        <taxon>Fusarium decemcellulare species complex</taxon>
    </lineage>
</organism>
<dbReference type="EMBL" id="JANRMS010000192">
    <property type="protein sequence ID" value="KAJ3544501.1"/>
    <property type="molecule type" value="Genomic_DNA"/>
</dbReference>
<accession>A0ACC1SQL4</accession>
<reference evidence="1" key="1">
    <citation type="submission" date="2022-08" db="EMBL/GenBank/DDBJ databases">
        <title>Genome Sequence of Fusarium decemcellulare.</title>
        <authorList>
            <person name="Buettner E."/>
        </authorList>
    </citation>
    <scope>NUCLEOTIDE SEQUENCE</scope>
    <source>
        <strain evidence="1">Babe19</strain>
    </source>
</reference>
<sequence length="229" mass="26604">MQTSREYNPHVGAGRVLPDAIREDNAQLRQRVDAAERQNNEFRTELESLKTMIQDLPNNSQYQKLRDDQSQIQEYMAKQKKEARDENQQLRERVDALERGQSELINEFRTEIKSLKETVKDLRDNSPYQTITNRQSQISAELDNHRKKCDERALRHRQMIDAAQEKCDEVYAATDEILDQLLPSVAIPPNETAALPTKRKDQDNHQGQESSKRPRTSRQGSDEDEAETT</sequence>
<comment type="caution">
    <text evidence="1">The sequence shown here is derived from an EMBL/GenBank/DDBJ whole genome shotgun (WGS) entry which is preliminary data.</text>
</comment>